<dbReference type="GO" id="GO:0016192">
    <property type="term" value="P:vesicle-mediated transport"/>
    <property type="evidence" value="ECO:0007669"/>
    <property type="project" value="InterPro"/>
</dbReference>
<sequence>MDDDVKSAASAMNDRSADLDFEVSVFGTDELENGIISPRVKDYLIGAKAAALGEDGKPVRPTGACGCFSLAFYQPYFNVDTSDIQQRLMRALLPFMKDPAFSELALESPDAYGPFWLSVTLIFFLASCSNAASFLDYEGNRNDWSYDFSRLASAYTLVEIFLLGLPTLIWLVGKYFQVPMTLLFLLCLYGYSSLMFIPAAILCISPVDAVDWIVMLIAMAWSLYFLLSNLWRVIGEHLTKEKMLPVLAIISSRVFCFSRSGAHLVWAALMKLLFF</sequence>
<protein>
    <recommendedName>
        <fullName evidence="6">Protein YIPF</fullName>
    </recommendedName>
</protein>
<comment type="subcellular location">
    <subcellularLocation>
        <location evidence="6">Golgi apparatus membrane</location>
        <topology evidence="6">Multi-pass membrane protein</topology>
    </subcellularLocation>
    <subcellularLocation>
        <location evidence="1">Membrane</location>
        <topology evidence="1">Multi-pass membrane protein</topology>
    </subcellularLocation>
</comment>
<dbReference type="RefSeq" id="XP_067814397.1">
    <property type="nucleotide sequence ID" value="XM_067958754.1"/>
</dbReference>
<dbReference type="InterPro" id="IPR039765">
    <property type="entry name" value="Yip5/YIPF1/YIPF2"/>
</dbReference>
<name>A0A976FDJ9_BRELC</name>
<gene>
    <name evidence="8" type="ORF">CCR75_000648</name>
</gene>
<dbReference type="GO" id="GO:0000139">
    <property type="term" value="C:Golgi membrane"/>
    <property type="evidence" value="ECO:0007669"/>
    <property type="project" value="UniProtKB-SubCell"/>
</dbReference>
<feature type="transmembrane region" description="Helical" evidence="6">
    <location>
        <begin position="213"/>
        <end position="234"/>
    </location>
</feature>
<comment type="caution">
    <text evidence="6">Lacks conserved residue(s) required for the propagation of feature annotation.</text>
</comment>
<keyword evidence="4 6" id="KW-1133">Transmembrane helix</keyword>
<evidence type="ECO:0000259" key="7">
    <source>
        <dbReference type="Pfam" id="PF04893"/>
    </source>
</evidence>
<dbReference type="GO" id="GO:0031267">
    <property type="term" value="F:small GTPase binding"/>
    <property type="evidence" value="ECO:0007669"/>
    <property type="project" value="InterPro"/>
</dbReference>
<evidence type="ECO:0000313" key="8">
    <source>
        <dbReference type="EMBL" id="TDH64898.1"/>
    </source>
</evidence>
<evidence type="ECO:0000256" key="6">
    <source>
        <dbReference type="RuleBase" id="RU361264"/>
    </source>
</evidence>
<evidence type="ECO:0000256" key="5">
    <source>
        <dbReference type="ARBA" id="ARBA00023136"/>
    </source>
</evidence>
<comment type="caution">
    <text evidence="8">The sequence shown here is derived from an EMBL/GenBank/DDBJ whole genome shotgun (WGS) entry which is preliminary data.</text>
</comment>
<evidence type="ECO:0000256" key="2">
    <source>
        <dbReference type="ARBA" id="ARBA00010596"/>
    </source>
</evidence>
<proteinExistence type="inferred from homology"/>
<feature type="transmembrane region" description="Helical" evidence="6">
    <location>
        <begin position="183"/>
        <end position="207"/>
    </location>
</feature>
<comment type="similarity">
    <text evidence="2 6">Belongs to the YIP1 family.</text>
</comment>
<dbReference type="InterPro" id="IPR006977">
    <property type="entry name" value="Yip1_dom"/>
</dbReference>
<evidence type="ECO:0000256" key="4">
    <source>
        <dbReference type="ARBA" id="ARBA00022989"/>
    </source>
</evidence>
<evidence type="ECO:0000313" key="9">
    <source>
        <dbReference type="Proteomes" id="UP000294530"/>
    </source>
</evidence>
<feature type="transmembrane region" description="Helical" evidence="6">
    <location>
        <begin position="152"/>
        <end position="171"/>
    </location>
</feature>
<feature type="transmembrane region" description="Helical" evidence="6">
    <location>
        <begin position="111"/>
        <end position="132"/>
    </location>
</feature>
<evidence type="ECO:0000256" key="1">
    <source>
        <dbReference type="ARBA" id="ARBA00004141"/>
    </source>
</evidence>
<evidence type="ECO:0000256" key="3">
    <source>
        <dbReference type="ARBA" id="ARBA00022692"/>
    </source>
</evidence>
<dbReference type="EMBL" id="SHOA02000220">
    <property type="protein sequence ID" value="TDH64898.1"/>
    <property type="molecule type" value="Genomic_DNA"/>
</dbReference>
<reference evidence="8 9" key="1">
    <citation type="journal article" date="2021" name="Genome Biol.">
        <title>AFLAP: assembly-free linkage analysis pipeline using k-mers from genome sequencing data.</title>
        <authorList>
            <person name="Fletcher K."/>
            <person name="Zhang L."/>
            <person name="Gil J."/>
            <person name="Han R."/>
            <person name="Cavanaugh K."/>
            <person name="Michelmore R."/>
        </authorList>
    </citation>
    <scope>NUCLEOTIDE SEQUENCE [LARGE SCALE GENOMIC DNA]</scope>
    <source>
        <strain evidence="8 9">SF5</strain>
    </source>
</reference>
<dbReference type="PANTHER" id="PTHR12822:SF2">
    <property type="entry name" value="PROTEIN YIPF"/>
    <property type="match status" value="1"/>
</dbReference>
<keyword evidence="5 6" id="KW-0472">Membrane</keyword>
<dbReference type="Pfam" id="PF04893">
    <property type="entry name" value="Yip1"/>
    <property type="match status" value="1"/>
</dbReference>
<keyword evidence="3 6" id="KW-0812">Transmembrane</keyword>
<feature type="domain" description="Yip1" evidence="7">
    <location>
        <begin position="98"/>
        <end position="250"/>
    </location>
</feature>
<dbReference type="Proteomes" id="UP000294530">
    <property type="component" value="Unassembled WGS sequence"/>
</dbReference>
<accession>A0A976FDJ9</accession>
<dbReference type="AlphaFoldDB" id="A0A976FDJ9"/>
<dbReference type="KEGG" id="blac:94344425"/>
<dbReference type="GeneID" id="94344425"/>
<dbReference type="OrthoDB" id="10256463at2759"/>
<keyword evidence="9" id="KW-1185">Reference proteome</keyword>
<organism evidence="8 9">
    <name type="scientific">Bremia lactucae</name>
    <name type="common">Lettuce downy mildew</name>
    <dbReference type="NCBI Taxonomy" id="4779"/>
    <lineage>
        <taxon>Eukaryota</taxon>
        <taxon>Sar</taxon>
        <taxon>Stramenopiles</taxon>
        <taxon>Oomycota</taxon>
        <taxon>Peronosporomycetes</taxon>
        <taxon>Peronosporales</taxon>
        <taxon>Peronosporaceae</taxon>
        <taxon>Bremia</taxon>
    </lineage>
</organism>
<dbReference type="PANTHER" id="PTHR12822">
    <property type="entry name" value="PROTEIN YIPF"/>
    <property type="match status" value="1"/>
</dbReference>